<dbReference type="Proteomes" id="UP001177021">
    <property type="component" value="Unassembled WGS sequence"/>
</dbReference>
<comment type="caution">
    <text evidence="1">The sequence shown here is derived from an EMBL/GenBank/DDBJ whole genome shotgun (WGS) entry which is preliminary data.</text>
</comment>
<protein>
    <submittedName>
        <fullName evidence="1">Uncharacterized protein</fullName>
    </submittedName>
</protein>
<evidence type="ECO:0000313" key="2">
    <source>
        <dbReference type="Proteomes" id="UP001177021"/>
    </source>
</evidence>
<name>A0ACB0JEK1_TRIPR</name>
<reference evidence="1" key="1">
    <citation type="submission" date="2023-10" db="EMBL/GenBank/DDBJ databases">
        <authorList>
            <person name="Rodriguez Cubillos JULIANA M."/>
            <person name="De Vega J."/>
        </authorList>
    </citation>
    <scope>NUCLEOTIDE SEQUENCE</scope>
</reference>
<proteinExistence type="predicted"/>
<organism evidence="1 2">
    <name type="scientific">Trifolium pratense</name>
    <name type="common">Red clover</name>
    <dbReference type="NCBI Taxonomy" id="57577"/>
    <lineage>
        <taxon>Eukaryota</taxon>
        <taxon>Viridiplantae</taxon>
        <taxon>Streptophyta</taxon>
        <taxon>Embryophyta</taxon>
        <taxon>Tracheophyta</taxon>
        <taxon>Spermatophyta</taxon>
        <taxon>Magnoliopsida</taxon>
        <taxon>eudicotyledons</taxon>
        <taxon>Gunneridae</taxon>
        <taxon>Pentapetalae</taxon>
        <taxon>rosids</taxon>
        <taxon>fabids</taxon>
        <taxon>Fabales</taxon>
        <taxon>Fabaceae</taxon>
        <taxon>Papilionoideae</taxon>
        <taxon>50 kb inversion clade</taxon>
        <taxon>NPAAA clade</taxon>
        <taxon>Hologalegina</taxon>
        <taxon>IRL clade</taxon>
        <taxon>Trifolieae</taxon>
        <taxon>Trifolium</taxon>
    </lineage>
</organism>
<keyword evidence="2" id="KW-1185">Reference proteome</keyword>
<gene>
    <name evidence="1" type="ORF">MILVUS5_LOCUS12673</name>
</gene>
<dbReference type="EMBL" id="CASHSV030000034">
    <property type="protein sequence ID" value="CAJ2643431.1"/>
    <property type="molecule type" value="Genomic_DNA"/>
</dbReference>
<sequence>MSGQQSQEDRMSDLPDSLLYHILSFLPTKDAVVTTVLSKRWKPLGLSQIILNFDHKTFPDLSTLSRIFKSFLAKRRTNLPNLPIHSFNFTYHKYSRYRRNTEKKFANIVNIALKRGIQNLILDTKMELPSCILSCKNLVVLKLKSLAFNNVPQVVVLPSLKVLHLERVTFLHYDYFLKLLSGCSILQDLEIKDLIVTTYWGVVGLDKQIETPLWNLVTANIFDDFVPIWFDWFPNVERLHASLVLKEKFPCTFDSISMFHNLTNIELIIHSLNFLFKFKCLIKLLQHCPKLQSLIIDERITASKCHDEDWEEPEIVPKCLLSHLTTCSLRNFIGIPCELHFAKYIMKNSKVLNAMTIRSDEFLDTNSKIQMLMELNRCRRGSGTCELLVMWAAMK</sequence>
<accession>A0ACB0JEK1</accession>
<evidence type="ECO:0000313" key="1">
    <source>
        <dbReference type="EMBL" id="CAJ2643431.1"/>
    </source>
</evidence>